<protein>
    <submittedName>
        <fullName evidence="3">Heteromeric transposase endonuclease subunit TnsA</fullName>
    </submittedName>
</protein>
<dbReference type="InterPro" id="IPR014832">
    <property type="entry name" value="TnsA_C"/>
</dbReference>
<evidence type="ECO:0000313" key="3">
    <source>
        <dbReference type="EMBL" id="RXJ84086.1"/>
    </source>
</evidence>
<name>A0A4Q0ZKH0_9BACT</name>
<dbReference type="GO" id="GO:0003676">
    <property type="term" value="F:nucleic acid binding"/>
    <property type="evidence" value="ECO:0007669"/>
    <property type="project" value="InterPro"/>
</dbReference>
<dbReference type="Pfam" id="PF08721">
    <property type="entry name" value="Tn7_Tnp_TnsA_C"/>
    <property type="match status" value="1"/>
</dbReference>
<dbReference type="RefSeq" id="WP_128986517.1">
    <property type="nucleotide sequence ID" value="NZ_PDJZ01000006.1"/>
</dbReference>
<reference evidence="3 4" key="1">
    <citation type="submission" date="2017-10" db="EMBL/GenBank/DDBJ databases">
        <title>Genomics of the genus Arcobacter.</title>
        <authorList>
            <person name="Perez-Cataluna A."/>
            <person name="Figueras M.J."/>
        </authorList>
    </citation>
    <scope>NUCLEOTIDE SEQUENCE [LARGE SCALE GENOMIC DNA]</scope>
    <source>
        <strain evidence="3 4">F26</strain>
    </source>
</reference>
<dbReference type="Proteomes" id="UP000290870">
    <property type="component" value="Unassembled WGS sequence"/>
</dbReference>
<dbReference type="Gene3D" id="3.40.1350.10">
    <property type="match status" value="1"/>
</dbReference>
<dbReference type="AlphaFoldDB" id="A0A4Q0ZKH0"/>
<accession>A0A4Q0ZKH0</accession>
<organism evidence="3 4">
    <name type="scientific">Arcobacter cloacae</name>
    <dbReference type="NCBI Taxonomy" id="1054034"/>
    <lineage>
        <taxon>Bacteria</taxon>
        <taxon>Pseudomonadati</taxon>
        <taxon>Campylobacterota</taxon>
        <taxon>Epsilonproteobacteria</taxon>
        <taxon>Campylobacterales</taxon>
        <taxon>Arcobacteraceae</taxon>
        <taxon>Arcobacter</taxon>
    </lineage>
</organism>
<dbReference type="Pfam" id="PF08722">
    <property type="entry name" value="Tn7_TnsA-like_N"/>
    <property type="match status" value="1"/>
</dbReference>
<gene>
    <name evidence="3" type="ORF">CRU90_06715</name>
</gene>
<feature type="domain" description="TnsA endonuclease N-terminal" evidence="2">
    <location>
        <begin position="43"/>
        <end position="124"/>
    </location>
</feature>
<dbReference type="InterPro" id="IPR011856">
    <property type="entry name" value="tRNA_endonuc-like_dom_sf"/>
</dbReference>
<comment type="caution">
    <text evidence="3">The sequence shown here is derived from an EMBL/GenBank/DDBJ whole genome shotgun (WGS) entry which is preliminary data.</text>
</comment>
<proteinExistence type="predicted"/>
<feature type="domain" description="TnsA endonuclease C-terminal" evidence="1">
    <location>
        <begin position="126"/>
        <end position="199"/>
    </location>
</feature>
<sequence length="212" mass="25617">MPERKIPKNYRSVTGTFPSHKNKRNIFYESLLERDFCLLLEFNDDVISYEEQPFRLYYKSANSKKRYTPDVLVHYKPSLNKIPCVFEVKMSDEIKEKKVFFEEKFNQIEKYINLNDLNFKMFTELEIDEIYLENIMFLYRFRDLNNQDISKNILEKINSFPEISVNELLQEFSSNKFEQMEIIPYIWQLVFLKKVNVNIHSKITNNTILKAS</sequence>
<keyword evidence="3" id="KW-0540">Nuclease</keyword>
<dbReference type="InterPro" id="IPR014833">
    <property type="entry name" value="TnsA_N"/>
</dbReference>
<keyword evidence="3" id="KW-0255">Endonuclease</keyword>
<evidence type="ECO:0000313" key="4">
    <source>
        <dbReference type="Proteomes" id="UP000290870"/>
    </source>
</evidence>
<dbReference type="OrthoDB" id="881413at2"/>
<dbReference type="EMBL" id="PDJZ01000006">
    <property type="protein sequence ID" value="RXJ84086.1"/>
    <property type="molecule type" value="Genomic_DNA"/>
</dbReference>
<evidence type="ECO:0000259" key="2">
    <source>
        <dbReference type="Pfam" id="PF08722"/>
    </source>
</evidence>
<dbReference type="GO" id="GO:0004519">
    <property type="term" value="F:endonuclease activity"/>
    <property type="evidence" value="ECO:0007669"/>
    <property type="project" value="UniProtKB-KW"/>
</dbReference>
<keyword evidence="3" id="KW-0378">Hydrolase</keyword>
<evidence type="ECO:0000259" key="1">
    <source>
        <dbReference type="Pfam" id="PF08721"/>
    </source>
</evidence>